<dbReference type="GeneID" id="24423415"/>
<dbReference type="AlphaFoldDB" id="A0A1N6LWQ1"/>
<dbReference type="InterPro" id="IPR018108">
    <property type="entry name" value="MCP_transmembrane"/>
</dbReference>
<keyword evidence="4 8" id="KW-0812">Transmembrane</keyword>
<evidence type="ECO:0000256" key="10">
    <source>
        <dbReference type="SAM" id="Phobius"/>
    </source>
</evidence>
<keyword evidence="3 9" id="KW-0813">Transport</keyword>
<reference evidence="11 12" key="2">
    <citation type="journal article" date="2013" name="PLoS ONE">
        <title>Whole genome mapping and re-organization of the nuclear and mitochondrial genomes of Babesia microti isolates.</title>
        <authorList>
            <person name="Cornillot E."/>
            <person name="Dassouli A."/>
            <person name="Garg A."/>
            <person name="Pachikara N."/>
            <person name="Randazzo S."/>
            <person name="Depoix D."/>
            <person name="Carcy B."/>
            <person name="Delbecq S."/>
            <person name="Frutos R."/>
            <person name="Silva J.C."/>
            <person name="Sutton R."/>
            <person name="Krause P.J."/>
            <person name="Mamoun C.B."/>
        </authorList>
    </citation>
    <scope>NUCLEOTIDE SEQUENCE [LARGE SCALE GENOMIC DNA]</scope>
    <source>
        <strain evidence="11 12">RI</strain>
    </source>
</reference>
<evidence type="ECO:0000313" key="11">
    <source>
        <dbReference type="EMBL" id="SIO73307.1"/>
    </source>
</evidence>
<evidence type="ECO:0000256" key="8">
    <source>
        <dbReference type="PROSITE-ProRule" id="PRU00282"/>
    </source>
</evidence>
<feature type="repeat" description="Solcar" evidence="8">
    <location>
        <begin position="99"/>
        <end position="181"/>
    </location>
</feature>
<dbReference type="KEGG" id="bmic:BMR1_01G01720"/>
<feature type="repeat" description="Solcar" evidence="8">
    <location>
        <begin position="193"/>
        <end position="278"/>
    </location>
</feature>
<feature type="transmembrane region" description="Helical" evidence="10">
    <location>
        <begin position="152"/>
        <end position="174"/>
    </location>
</feature>
<keyword evidence="5" id="KW-0677">Repeat</keyword>
<dbReference type="EMBL" id="FO082871">
    <property type="protein sequence ID" value="SIO73307.1"/>
    <property type="molecule type" value="Genomic_DNA"/>
</dbReference>
<dbReference type="PRINTS" id="PR00926">
    <property type="entry name" value="MITOCARRIER"/>
</dbReference>
<evidence type="ECO:0000313" key="12">
    <source>
        <dbReference type="Proteomes" id="UP000002899"/>
    </source>
</evidence>
<evidence type="ECO:0000256" key="9">
    <source>
        <dbReference type="RuleBase" id="RU000488"/>
    </source>
</evidence>
<dbReference type="SUPFAM" id="SSF103506">
    <property type="entry name" value="Mitochondrial carrier"/>
    <property type="match status" value="1"/>
</dbReference>
<dbReference type="InterPro" id="IPR002067">
    <property type="entry name" value="MCP"/>
</dbReference>
<keyword evidence="7 8" id="KW-0472">Membrane</keyword>
<evidence type="ECO:0000256" key="3">
    <source>
        <dbReference type="ARBA" id="ARBA00022448"/>
    </source>
</evidence>
<evidence type="ECO:0000256" key="7">
    <source>
        <dbReference type="ARBA" id="ARBA00023136"/>
    </source>
</evidence>
<organism evidence="11 12">
    <name type="scientific">Babesia microti (strain RI)</name>
    <dbReference type="NCBI Taxonomy" id="1133968"/>
    <lineage>
        <taxon>Eukaryota</taxon>
        <taxon>Sar</taxon>
        <taxon>Alveolata</taxon>
        <taxon>Apicomplexa</taxon>
        <taxon>Aconoidasida</taxon>
        <taxon>Piroplasmida</taxon>
        <taxon>Babesiidae</taxon>
        <taxon>Babesia</taxon>
    </lineage>
</organism>
<dbReference type="PANTHER" id="PTHR45667">
    <property type="entry name" value="S-ADENOSYLMETHIONINE MITOCHONDRIAL CARRIER PROTEIN"/>
    <property type="match status" value="1"/>
</dbReference>
<dbReference type="PROSITE" id="PS50920">
    <property type="entry name" value="SOLCAR"/>
    <property type="match status" value="3"/>
</dbReference>
<keyword evidence="6 10" id="KW-1133">Transmembrane helix</keyword>
<dbReference type="Proteomes" id="UP000002899">
    <property type="component" value="Chromosome I"/>
</dbReference>
<reference evidence="11 12" key="1">
    <citation type="journal article" date="2012" name="Nucleic Acids Res.">
        <title>Sequencing of the smallest Apicomplexan genome from the human pathogen Babesia microti.</title>
        <authorList>
            <person name="Cornillot E."/>
            <person name="Hadj-Kaddour K."/>
            <person name="Dassouli A."/>
            <person name="Noel B."/>
            <person name="Ranwez V."/>
            <person name="Vacherie B."/>
            <person name="Augagneur Y."/>
            <person name="Bres V."/>
            <person name="Duclos A."/>
            <person name="Randazzo S."/>
            <person name="Carcy B."/>
            <person name="Debierre-Grockiego F."/>
            <person name="Delbecq S."/>
            <person name="Moubri-Menage K."/>
            <person name="Shams-Eldin H."/>
            <person name="Usmani-Brown S."/>
            <person name="Bringaud F."/>
            <person name="Wincker P."/>
            <person name="Vivares C.P."/>
            <person name="Schwarz R.T."/>
            <person name="Schetters T.P."/>
            <person name="Krause P.J."/>
            <person name="Gorenflot A."/>
            <person name="Berry V."/>
            <person name="Barbe V."/>
            <person name="Ben Mamoun C."/>
        </authorList>
    </citation>
    <scope>NUCLEOTIDE SEQUENCE [LARGE SCALE GENOMIC DNA]</scope>
    <source>
        <strain evidence="11 12">RI</strain>
    </source>
</reference>
<proteinExistence type="inferred from homology"/>
<gene>
    <name evidence="11" type="ORF">BMR1_01G01720</name>
</gene>
<evidence type="ECO:0000256" key="6">
    <source>
        <dbReference type="ARBA" id="ARBA00022989"/>
    </source>
</evidence>
<dbReference type="OrthoDB" id="276989at2759"/>
<feature type="transmembrane region" description="Helical" evidence="10">
    <location>
        <begin position="194"/>
        <end position="214"/>
    </location>
</feature>
<dbReference type="GO" id="GO:0016020">
    <property type="term" value="C:membrane"/>
    <property type="evidence" value="ECO:0007669"/>
    <property type="project" value="UniProtKB-SubCell"/>
</dbReference>
<dbReference type="InterPro" id="IPR023395">
    <property type="entry name" value="MCP_dom_sf"/>
</dbReference>
<dbReference type="GO" id="GO:0055085">
    <property type="term" value="P:transmembrane transport"/>
    <property type="evidence" value="ECO:0007669"/>
    <property type="project" value="InterPro"/>
</dbReference>
<dbReference type="Pfam" id="PF00153">
    <property type="entry name" value="Mito_carr"/>
    <property type="match status" value="3"/>
</dbReference>
<dbReference type="RefSeq" id="XP_021337409.1">
    <property type="nucleotide sequence ID" value="XM_021482669.1"/>
</dbReference>
<comment type="similarity">
    <text evidence="2 9">Belongs to the mitochondrial carrier (TC 2.A.29) family.</text>
</comment>
<comment type="subcellular location">
    <subcellularLocation>
        <location evidence="1">Membrane</location>
        <topology evidence="1">Multi-pass membrane protein</topology>
    </subcellularLocation>
</comment>
<evidence type="ECO:0000256" key="1">
    <source>
        <dbReference type="ARBA" id="ARBA00004141"/>
    </source>
</evidence>
<name>A0A1N6LWQ1_BABMR</name>
<protein>
    <submittedName>
        <fullName evidence="11">Mitochondrial carrier protein</fullName>
    </submittedName>
</protein>
<keyword evidence="12" id="KW-1185">Reference proteome</keyword>
<accession>A0A1N6LWQ1</accession>
<evidence type="ECO:0000256" key="4">
    <source>
        <dbReference type="ARBA" id="ARBA00022692"/>
    </source>
</evidence>
<feature type="repeat" description="Solcar" evidence="8">
    <location>
        <begin position="1"/>
        <end position="85"/>
    </location>
</feature>
<feature type="transmembrane region" description="Helical" evidence="10">
    <location>
        <begin position="7"/>
        <end position="24"/>
    </location>
</feature>
<sequence>MDHKINLISGGFAGVFVDILLYPLDTLKTRSQVKFGVKFNKSQNFIFSNFGPNSKGLYSGLSVILSGSFPSSAAYYAVYEISKHSLAHYSLDGIKPFLPLTLVHVLSTSIAEISNSLIRTPFEVIKQQMQAGMHSTVKDSIKFIYKRQGYKGFYVGLGSVLLREIPFDGIQFVLWERSKTCILLQPFYEDKKSYVATSAITGGLAGGIAGILTTPIDVIKTRMMTQDKIVYKNSISCMRALIKEEGCGVLCRGMGFRAVWLTLSGLLFFGSLETAKLALTSNRQANKSEELDSVHSKLG</sequence>
<dbReference type="VEuPathDB" id="PiroplasmaDB:BMR1_01G01720"/>
<evidence type="ECO:0000256" key="2">
    <source>
        <dbReference type="ARBA" id="ARBA00006375"/>
    </source>
</evidence>
<reference evidence="11 12" key="3">
    <citation type="journal article" date="2016" name="Sci. Rep.">
        <title>Genome-wide diversity and gene expression profiling of Babesia microti isolates identify polymorphic genes that mediate host-pathogen interactions.</title>
        <authorList>
            <person name="Silva J.C."/>
            <person name="Cornillot E."/>
            <person name="McCracken C."/>
            <person name="Usmani-Brown S."/>
            <person name="Dwivedi A."/>
            <person name="Ifeonu O.O."/>
            <person name="Crabtree J."/>
            <person name="Gotia H.T."/>
            <person name="Virji A.Z."/>
            <person name="Reynes C."/>
            <person name="Colinge J."/>
            <person name="Kumar V."/>
            <person name="Lawres L."/>
            <person name="Pazzi J.E."/>
            <person name="Pablo J.V."/>
            <person name="Hung C."/>
            <person name="Brancato J."/>
            <person name="Kumari P."/>
            <person name="Orvis J."/>
            <person name="Tretina K."/>
            <person name="Chibucos M."/>
            <person name="Ott S."/>
            <person name="Sadzewicz L."/>
            <person name="Sengamalay N."/>
            <person name="Shetty A.C."/>
            <person name="Su Q."/>
            <person name="Tallon L."/>
            <person name="Fraser C.M."/>
            <person name="Frutos R."/>
            <person name="Molina D.M."/>
            <person name="Krause P.J."/>
            <person name="Ben Mamoun C."/>
        </authorList>
    </citation>
    <scope>NUCLEOTIDE SEQUENCE [LARGE SCALE GENOMIC DNA]</scope>
    <source>
        <strain evidence="11 12">RI</strain>
    </source>
</reference>
<dbReference type="Gene3D" id="1.50.40.10">
    <property type="entry name" value="Mitochondrial carrier domain"/>
    <property type="match status" value="1"/>
</dbReference>
<evidence type="ECO:0000256" key="5">
    <source>
        <dbReference type="ARBA" id="ARBA00022737"/>
    </source>
</evidence>
<feature type="transmembrane region" description="Helical" evidence="10">
    <location>
        <begin position="57"/>
        <end position="78"/>
    </location>
</feature>